<organism evidence="4 5">
    <name type="scientific">Stenotrophomonas geniculata</name>
    <dbReference type="NCBI Taxonomy" id="86188"/>
    <lineage>
        <taxon>Bacteria</taxon>
        <taxon>Pseudomonadati</taxon>
        <taxon>Pseudomonadota</taxon>
        <taxon>Gammaproteobacteria</taxon>
        <taxon>Lysobacterales</taxon>
        <taxon>Lysobacteraceae</taxon>
        <taxon>Stenotrophomonas</taxon>
    </lineage>
</organism>
<dbReference type="Proteomes" id="UP001596115">
    <property type="component" value="Unassembled WGS sequence"/>
</dbReference>
<dbReference type="RefSeq" id="WP_100051411.1">
    <property type="nucleotide sequence ID" value="NZ_JBEFKR010000003.1"/>
</dbReference>
<dbReference type="Gene3D" id="2.180.10.10">
    <property type="entry name" value="RHS repeat-associated core"/>
    <property type="match status" value="1"/>
</dbReference>
<dbReference type="InterPro" id="IPR056823">
    <property type="entry name" value="TEN-like_YD-shell"/>
</dbReference>
<keyword evidence="5" id="KW-1185">Reference proteome</keyword>
<dbReference type="PANTHER" id="PTHR32305">
    <property type="match status" value="1"/>
</dbReference>
<comment type="caution">
    <text evidence="4">The sequence shown here is derived from an EMBL/GenBank/DDBJ whole genome shotgun (WGS) entry which is preliminary data.</text>
</comment>
<evidence type="ECO:0000313" key="5">
    <source>
        <dbReference type="Proteomes" id="UP001596115"/>
    </source>
</evidence>
<proteinExistence type="predicted"/>
<dbReference type="NCBIfam" id="TIGR03696">
    <property type="entry name" value="Rhs_assc_core"/>
    <property type="match status" value="1"/>
</dbReference>
<feature type="chain" id="PRO_5046321585" evidence="2">
    <location>
        <begin position="28"/>
        <end position="293"/>
    </location>
</feature>
<dbReference type="InterPro" id="IPR050708">
    <property type="entry name" value="T6SS_VgrG/RHS"/>
</dbReference>
<dbReference type="PANTHER" id="PTHR32305:SF15">
    <property type="entry name" value="PROTEIN RHSA-RELATED"/>
    <property type="match status" value="1"/>
</dbReference>
<sequence>MNRASVATRHLISLMLICGALSPDVHAQTIVTYVHTDALGTPVAETDASGNLIAESFYDPYGAILVAGSDDQPGFTGQVSDAQTGLNYMQQRYYEPALGIFLSVDPVTAYDNPASQFNRYRYANNNPYKFVDPDGRIVSYAYINGVDQHAGRMHMAAVAMSPLARDELRRLEESPHLYTIVISGTGLPSYNQNNRTVYLNPNVALLTKEKGVLQPSPVNSSHEISHAAQHDRTGSIRLTQDLRELEENGVSREENRANSFEKKVGEELEVPTRENYGDVNRVIDCKKTPMTGC</sequence>
<gene>
    <name evidence="4" type="ORF">ACFLLB_00500</name>
</gene>
<feature type="domain" description="Teneurin-like YD-shell" evidence="3">
    <location>
        <begin position="33"/>
        <end position="127"/>
    </location>
</feature>
<evidence type="ECO:0000259" key="3">
    <source>
        <dbReference type="Pfam" id="PF25023"/>
    </source>
</evidence>
<evidence type="ECO:0000256" key="1">
    <source>
        <dbReference type="ARBA" id="ARBA00022737"/>
    </source>
</evidence>
<feature type="signal peptide" evidence="2">
    <location>
        <begin position="1"/>
        <end position="27"/>
    </location>
</feature>
<dbReference type="InterPro" id="IPR022385">
    <property type="entry name" value="Rhs_assc_core"/>
</dbReference>
<reference evidence="4 5" key="1">
    <citation type="submission" date="2024-09" db="EMBL/GenBank/DDBJ databases">
        <title>Whole genome analysis of Stenotrophomonas geniculata MK-1, and its biological control impact on peanut foliage fungus diseases.</title>
        <authorList>
            <person name="Ahsan T."/>
        </authorList>
    </citation>
    <scope>NUCLEOTIDE SEQUENCE [LARGE SCALE GENOMIC DNA]</scope>
    <source>
        <strain evidence="4 5">MK-1</strain>
    </source>
</reference>
<dbReference type="Pfam" id="PF25023">
    <property type="entry name" value="TEN_YD-shell"/>
    <property type="match status" value="1"/>
</dbReference>
<keyword evidence="1" id="KW-0677">Repeat</keyword>
<dbReference type="EMBL" id="JBHRFL010000001">
    <property type="protein sequence ID" value="MFC6068043.1"/>
    <property type="molecule type" value="Genomic_DNA"/>
</dbReference>
<protein>
    <submittedName>
        <fullName evidence="4">RHS repeat domain-containing protein</fullName>
    </submittedName>
</protein>
<evidence type="ECO:0000256" key="2">
    <source>
        <dbReference type="SAM" id="SignalP"/>
    </source>
</evidence>
<evidence type="ECO:0000313" key="4">
    <source>
        <dbReference type="EMBL" id="MFC6068043.1"/>
    </source>
</evidence>
<accession>A0ABW1MXT0</accession>
<keyword evidence="2" id="KW-0732">Signal</keyword>
<name>A0ABW1MXT0_9GAMM</name>